<evidence type="ECO:0000256" key="1">
    <source>
        <dbReference type="ARBA" id="ARBA00001974"/>
    </source>
</evidence>
<comment type="similarity">
    <text evidence="2">Belongs to the acyl-CoA dehydrogenase family.</text>
</comment>
<evidence type="ECO:0000256" key="3">
    <source>
        <dbReference type="ARBA" id="ARBA00022630"/>
    </source>
</evidence>
<dbReference type="AlphaFoldDB" id="A0A369AG97"/>
<comment type="catalytic activity">
    <reaction evidence="7">
        <text>3-sulfinopropanoyl-CoA + H2O = propanoyl-CoA + sulfite + H(+)</text>
        <dbReference type="Rhea" id="RHEA:41624"/>
        <dbReference type="ChEBI" id="CHEBI:15377"/>
        <dbReference type="ChEBI" id="CHEBI:15378"/>
        <dbReference type="ChEBI" id="CHEBI:17359"/>
        <dbReference type="ChEBI" id="CHEBI:57392"/>
        <dbReference type="ChEBI" id="CHEBI:78349"/>
        <dbReference type="EC" id="3.13.1.4"/>
    </reaction>
    <physiologicalReaction direction="left-to-right" evidence="7">
        <dbReference type="Rhea" id="RHEA:41625"/>
    </physiologicalReaction>
</comment>
<dbReference type="InterPro" id="IPR006091">
    <property type="entry name" value="Acyl-CoA_Oxase/DH_mid-dom"/>
</dbReference>
<dbReference type="PANTHER" id="PTHR43884">
    <property type="entry name" value="ACYL-COA DEHYDROGENASE"/>
    <property type="match status" value="1"/>
</dbReference>
<dbReference type="RefSeq" id="WP_114484269.1">
    <property type="nucleotide sequence ID" value="NZ_QPJU01000014.1"/>
</dbReference>
<name>A0A369AG97_9BURK</name>
<comment type="caution">
    <text evidence="14">The sequence shown here is derived from an EMBL/GenBank/DDBJ whole genome shotgun (WGS) entry which is preliminary data.</text>
</comment>
<dbReference type="InterPro" id="IPR009075">
    <property type="entry name" value="AcylCo_DH/oxidase_C"/>
</dbReference>
<dbReference type="GO" id="GO:0050660">
    <property type="term" value="F:flavin adenine dinucleotide binding"/>
    <property type="evidence" value="ECO:0007669"/>
    <property type="project" value="InterPro"/>
</dbReference>
<reference evidence="14 15" key="1">
    <citation type="submission" date="2018-07" db="EMBL/GenBank/DDBJ databases">
        <title>Genomic Encyclopedia of Type Strains, Phase IV (KMG-IV): sequencing the most valuable type-strain genomes for metagenomic binning, comparative biology and taxonomic classification.</title>
        <authorList>
            <person name="Goeker M."/>
        </authorList>
    </citation>
    <scope>NUCLEOTIDE SEQUENCE [LARGE SCALE GENOMIC DNA]</scope>
    <source>
        <strain evidence="14 15">DSM 100911</strain>
    </source>
</reference>
<proteinExistence type="inferred from homology"/>
<dbReference type="EC" id="3.13.1.4" evidence="8"/>
<dbReference type="SUPFAM" id="SSF56645">
    <property type="entry name" value="Acyl-CoA dehydrogenase NM domain-like"/>
    <property type="match status" value="1"/>
</dbReference>
<evidence type="ECO:0000256" key="2">
    <source>
        <dbReference type="ARBA" id="ARBA00009347"/>
    </source>
</evidence>
<feature type="domain" description="Acyl-CoA dehydrogenase/oxidase N-terminal" evidence="13">
    <location>
        <begin position="7"/>
        <end position="117"/>
    </location>
</feature>
<keyword evidence="6" id="KW-0560">Oxidoreductase</keyword>
<evidence type="ECO:0000259" key="11">
    <source>
        <dbReference type="Pfam" id="PF00441"/>
    </source>
</evidence>
<dbReference type="Pfam" id="PF00441">
    <property type="entry name" value="Acyl-CoA_dh_1"/>
    <property type="match status" value="1"/>
</dbReference>
<evidence type="ECO:0000256" key="9">
    <source>
        <dbReference type="ARBA" id="ARBA00068311"/>
    </source>
</evidence>
<dbReference type="EMBL" id="QPJU01000014">
    <property type="protein sequence ID" value="RCX07378.1"/>
    <property type="molecule type" value="Genomic_DNA"/>
</dbReference>
<dbReference type="InterPro" id="IPR036250">
    <property type="entry name" value="AcylCo_DH-like_C"/>
</dbReference>
<dbReference type="Pfam" id="PF02770">
    <property type="entry name" value="Acyl-CoA_dh_M"/>
    <property type="match status" value="1"/>
</dbReference>
<gene>
    <name evidence="14" type="ORF">DFR45_11429</name>
</gene>
<evidence type="ECO:0000259" key="12">
    <source>
        <dbReference type="Pfam" id="PF02770"/>
    </source>
</evidence>
<evidence type="ECO:0000259" key="13">
    <source>
        <dbReference type="Pfam" id="PF02771"/>
    </source>
</evidence>
<evidence type="ECO:0000256" key="8">
    <source>
        <dbReference type="ARBA" id="ARBA00066461"/>
    </source>
</evidence>
<keyword evidence="15" id="KW-1185">Reference proteome</keyword>
<organism evidence="14 15">
    <name type="scientific">Extensimonas vulgaris</name>
    <dbReference type="NCBI Taxonomy" id="1031594"/>
    <lineage>
        <taxon>Bacteria</taxon>
        <taxon>Pseudomonadati</taxon>
        <taxon>Pseudomonadota</taxon>
        <taxon>Betaproteobacteria</taxon>
        <taxon>Burkholderiales</taxon>
        <taxon>Comamonadaceae</taxon>
        <taxon>Extensimonas</taxon>
    </lineage>
</organism>
<dbReference type="InterPro" id="IPR013786">
    <property type="entry name" value="AcylCoA_DH/ox_N"/>
</dbReference>
<dbReference type="InterPro" id="IPR009100">
    <property type="entry name" value="AcylCoA_DH/oxidase_NM_dom_sf"/>
</dbReference>
<dbReference type="Gene3D" id="2.40.110.10">
    <property type="entry name" value="Butyryl-CoA Dehydrogenase, subunit A, domain 2"/>
    <property type="match status" value="1"/>
</dbReference>
<dbReference type="Pfam" id="PF02771">
    <property type="entry name" value="Acyl-CoA_dh_N"/>
    <property type="match status" value="1"/>
</dbReference>
<dbReference type="SUPFAM" id="SSF47203">
    <property type="entry name" value="Acyl-CoA dehydrogenase C-terminal domain-like"/>
    <property type="match status" value="1"/>
</dbReference>
<evidence type="ECO:0000256" key="5">
    <source>
        <dbReference type="ARBA" id="ARBA00022827"/>
    </source>
</evidence>
<keyword evidence="4" id="KW-0378">Hydrolase</keyword>
<sequence length="383" mass="42018">MHFELNPQQVELRDAARKLAQEVFKDKAARWDREEIFPEENKKLLCELGYTGLSVDPQYGGAGLGLVDTYLVIEEIAKVDLATALIVHEQNVSPRIIATYGPEAMRAKLIPKFVSGELECSIAWTEPQAGSDAANISTTAVREGDEYVINGQKVFTTYGDRAHLHLVYARFGPSKGARGVGTILVPKDSPGLTVRKLPYKMGVRGASENELFFDNVRVPAENVVTLGDPQNSKGFVAPLTVYNATRVGMGVMALGVAEGAFELARDYMKVRSQFGQLLSEMQGLRWLMADMWIEIEAARSLCYRALAAIDAGKPDPCLSSVAKVQATEMALKTTLQCQQMFGGYGYFGLLPLERMVRDVRMLTITGGTNQTQKNAIANHIFGS</sequence>
<evidence type="ECO:0000256" key="10">
    <source>
        <dbReference type="ARBA" id="ARBA00075603"/>
    </source>
</evidence>
<feature type="domain" description="Acyl-CoA dehydrogenase/oxidase C-terminal" evidence="11">
    <location>
        <begin position="233"/>
        <end position="380"/>
    </location>
</feature>
<evidence type="ECO:0000313" key="14">
    <source>
        <dbReference type="EMBL" id="RCX07378.1"/>
    </source>
</evidence>
<protein>
    <recommendedName>
        <fullName evidence="9">3-sulfinopropanoyl-CoA desulfinase</fullName>
        <ecNumber evidence="8">3.13.1.4</ecNumber>
    </recommendedName>
    <alternativeName>
        <fullName evidence="10">3-sulfinopropionyl coenzyme A desulfinase</fullName>
    </alternativeName>
</protein>
<dbReference type="OrthoDB" id="9770681at2"/>
<dbReference type="FunFam" id="1.20.140.10:FF:000004">
    <property type="entry name" value="Acyl-CoA dehydrogenase FadE25"/>
    <property type="match status" value="1"/>
</dbReference>
<evidence type="ECO:0000256" key="6">
    <source>
        <dbReference type="ARBA" id="ARBA00023002"/>
    </source>
</evidence>
<keyword evidence="3" id="KW-0285">Flavoprotein</keyword>
<dbReference type="GO" id="GO:0016787">
    <property type="term" value="F:hydrolase activity"/>
    <property type="evidence" value="ECO:0007669"/>
    <property type="project" value="UniProtKB-KW"/>
</dbReference>
<evidence type="ECO:0000256" key="7">
    <source>
        <dbReference type="ARBA" id="ARBA00052938"/>
    </source>
</evidence>
<dbReference type="PANTHER" id="PTHR43884:SF12">
    <property type="entry name" value="ISOVALERYL-COA DEHYDROGENASE, MITOCHONDRIAL-RELATED"/>
    <property type="match status" value="1"/>
</dbReference>
<evidence type="ECO:0000256" key="4">
    <source>
        <dbReference type="ARBA" id="ARBA00022801"/>
    </source>
</evidence>
<accession>A0A369AG97</accession>
<keyword evidence="5" id="KW-0274">FAD</keyword>
<dbReference type="Gene3D" id="1.10.540.10">
    <property type="entry name" value="Acyl-CoA dehydrogenase/oxidase, N-terminal domain"/>
    <property type="match status" value="1"/>
</dbReference>
<dbReference type="InterPro" id="IPR046373">
    <property type="entry name" value="Acyl-CoA_Oxase/DH_mid-dom_sf"/>
</dbReference>
<dbReference type="InterPro" id="IPR037069">
    <property type="entry name" value="AcylCoA_DH/ox_N_sf"/>
</dbReference>
<dbReference type="FunFam" id="2.40.110.10:FF:000002">
    <property type="entry name" value="Acyl-CoA dehydrogenase fadE12"/>
    <property type="match status" value="1"/>
</dbReference>
<evidence type="ECO:0000313" key="15">
    <source>
        <dbReference type="Proteomes" id="UP000252174"/>
    </source>
</evidence>
<feature type="domain" description="Acyl-CoA oxidase/dehydrogenase middle" evidence="12">
    <location>
        <begin position="122"/>
        <end position="216"/>
    </location>
</feature>
<dbReference type="Proteomes" id="UP000252174">
    <property type="component" value="Unassembled WGS sequence"/>
</dbReference>
<dbReference type="Gene3D" id="1.20.140.10">
    <property type="entry name" value="Butyryl-CoA Dehydrogenase, subunit A, domain 3"/>
    <property type="match status" value="1"/>
</dbReference>
<dbReference type="GO" id="GO:0003995">
    <property type="term" value="F:acyl-CoA dehydrogenase activity"/>
    <property type="evidence" value="ECO:0007669"/>
    <property type="project" value="TreeGrafter"/>
</dbReference>
<comment type="cofactor">
    <cofactor evidence="1">
        <name>FAD</name>
        <dbReference type="ChEBI" id="CHEBI:57692"/>
    </cofactor>
</comment>
<dbReference type="PIRSF" id="PIRSF016578">
    <property type="entry name" value="HsaA"/>
    <property type="match status" value="1"/>
</dbReference>